<protein>
    <submittedName>
        <fullName evidence="2">Phosphoadenosine phosphosulfate reductase</fullName>
        <ecNumber evidence="2">1.8.4.8</ecNumber>
    </submittedName>
</protein>
<sequence length="293" mass="34056">MIQTNMNLEEKIQYSIHLIQKAEKLALQYSPDGFHLAFSGGKDSQTLYELTCMAGVKFHAEMSVTTVDPPELMKFVRRYYPQVKLNRPKINMFHLIEKKKGLPRMNIRYCCQILKEQAGAGTVTLLGIRAAESVKRAKRNEVEISGHKFSGSLDQFNIFKETQTACIKGKDKIMVSPIFHWTDEDVWHFIRSRNMPYCKLYDMGFTRIGCMFCPMSRPKTKAIERQMYPRMETAYKKAIQFCIDRNGYGNTHQMSADEIFDCWVNNQPFSAVLEKRKQLNIEFENAQKIASDR</sequence>
<evidence type="ECO:0000313" key="2">
    <source>
        <dbReference type="EMBL" id="KAA6313810.1"/>
    </source>
</evidence>
<dbReference type="PANTHER" id="PTHR43196:SF2">
    <property type="entry name" value="PHOSPHOADENOSINE PHOSPHOSULFATE REDUCTASE"/>
    <property type="match status" value="1"/>
</dbReference>
<gene>
    <name evidence="2" type="ORF">EZS27_035477</name>
</gene>
<dbReference type="Gene3D" id="3.40.50.620">
    <property type="entry name" value="HUPs"/>
    <property type="match status" value="1"/>
</dbReference>
<feature type="domain" description="Phosphoadenosine phosphosulphate reductase" evidence="1">
    <location>
        <begin position="36"/>
        <end position="214"/>
    </location>
</feature>
<name>A0A5J4PYA4_9ZZZZ</name>
<accession>A0A5J4PYA4</accession>
<dbReference type="PANTHER" id="PTHR43196">
    <property type="entry name" value="SULFATE ADENYLYLTRANSFERASE SUBUNIT 2"/>
    <property type="match status" value="1"/>
</dbReference>
<organism evidence="2">
    <name type="scientific">termite gut metagenome</name>
    <dbReference type="NCBI Taxonomy" id="433724"/>
    <lineage>
        <taxon>unclassified sequences</taxon>
        <taxon>metagenomes</taxon>
        <taxon>organismal metagenomes</taxon>
    </lineage>
</organism>
<keyword evidence="2" id="KW-0560">Oxidoreductase</keyword>
<dbReference type="EMBL" id="SNRY01005909">
    <property type="protein sequence ID" value="KAA6313810.1"/>
    <property type="molecule type" value="Genomic_DNA"/>
</dbReference>
<dbReference type="AlphaFoldDB" id="A0A5J4PYA4"/>
<proteinExistence type="predicted"/>
<reference evidence="2" key="1">
    <citation type="submission" date="2019-03" db="EMBL/GenBank/DDBJ databases">
        <title>Single cell metagenomics reveals metabolic interactions within the superorganism composed of flagellate Streblomastix strix and complex community of Bacteroidetes bacteria on its surface.</title>
        <authorList>
            <person name="Treitli S.C."/>
            <person name="Kolisko M."/>
            <person name="Husnik F."/>
            <person name="Keeling P."/>
            <person name="Hampl V."/>
        </authorList>
    </citation>
    <scope>NUCLEOTIDE SEQUENCE</scope>
    <source>
        <strain evidence="2">STM</strain>
    </source>
</reference>
<dbReference type="InterPro" id="IPR002500">
    <property type="entry name" value="PAPS_reduct_dom"/>
</dbReference>
<dbReference type="InterPro" id="IPR014729">
    <property type="entry name" value="Rossmann-like_a/b/a_fold"/>
</dbReference>
<evidence type="ECO:0000259" key="1">
    <source>
        <dbReference type="Pfam" id="PF01507"/>
    </source>
</evidence>
<dbReference type="GO" id="GO:0004604">
    <property type="term" value="F:phosphoadenylyl-sulfate reductase (thioredoxin) activity"/>
    <property type="evidence" value="ECO:0007669"/>
    <property type="project" value="UniProtKB-EC"/>
</dbReference>
<dbReference type="InterPro" id="IPR050128">
    <property type="entry name" value="Sulfate_adenylyltrnsfr_sub2"/>
</dbReference>
<comment type="caution">
    <text evidence="2">The sequence shown here is derived from an EMBL/GenBank/DDBJ whole genome shotgun (WGS) entry which is preliminary data.</text>
</comment>
<dbReference type="Pfam" id="PF01507">
    <property type="entry name" value="PAPS_reduct"/>
    <property type="match status" value="1"/>
</dbReference>
<dbReference type="EC" id="1.8.4.8" evidence="2"/>
<dbReference type="SUPFAM" id="SSF52402">
    <property type="entry name" value="Adenine nucleotide alpha hydrolases-like"/>
    <property type="match status" value="1"/>
</dbReference>